<keyword evidence="2" id="KW-0963">Cytoplasm</keyword>
<proteinExistence type="inferred from homology"/>
<dbReference type="GO" id="GO:0015074">
    <property type="term" value="P:DNA integration"/>
    <property type="evidence" value="ECO:0007669"/>
    <property type="project" value="UniProtKB-KW"/>
</dbReference>
<dbReference type="InterPro" id="IPR010998">
    <property type="entry name" value="Integrase_recombinase_N"/>
</dbReference>
<dbReference type="InterPro" id="IPR013762">
    <property type="entry name" value="Integrase-like_cat_sf"/>
</dbReference>
<dbReference type="CDD" id="cd00798">
    <property type="entry name" value="INT_XerDC_C"/>
    <property type="match status" value="1"/>
</dbReference>
<evidence type="ECO:0000256" key="1">
    <source>
        <dbReference type="ARBA" id="ARBA00004496"/>
    </source>
</evidence>
<dbReference type="GO" id="GO:0006310">
    <property type="term" value="P:DNA recombination"/>
    <property type="evidence" value="ECO:0007669"/>
    <property type="project" value="UniProtKB-KW"/>
</dbReference>
<organism evidence="11">
    <name type="scientific">gut metagenome</name>
    <dbReference type="NCBI Taxonomy" id="749906"/>
    <lineage>
        <taxon>unclassified sequences</taxon>
        <taxon>metagenomes</taxon>
        <taxon>organismal metagenomes</taxon>
    </lineage>
</organism>
<sequence length="315" mass="36195">MYHCTFKTLFLMKQTALSSLLEAYRTYLLLEKGLSEHTRQAYEQDLAKLLDYLATEGKPVLEVKLEDLHRFAASLYDLGISLTSIARIVSGIRSFYRFLLEDGYLEADPTELLEAPKKPEHLPEVLSVEEVDRLENCIDLSQAEGQRDRTIIEVLYSCGLRVSELCMLKLSDVFAEEGFLRVTGKGSKQRLVPISERALQELECWYADRCHIETKPGEEDYVFVSHRRGKHLSRITVFHNLQVYAERAGITKKISPHTLRHTFATHLLEGGANLRAIQVMLGHERIGTTQLYTHLDRSFLKKQVLECLPRNRKES</sequence>
<keyword evidence="4" id="KW-0159">Chromosome partition</keyword>
<evidence type="ECO:0000256" key="6">
    <source>
        <dbReference type="ARBA" id="ARBA00023125"/>
    </source>
</evidence>
<dbReference type="PANTHER" id="PTHR30349:SF81">
    <property type="entry name" value="TYROSINE RECOMBINASE XERC"/>
    <property type="match status" value="1"/>
</dbReference>
<evidence type="ECO:0000256" key="5">
    <source>
        <dbReference type="ARBA" id="ARBA00022908"/>
    </source>
</evidence>
<name>J9G8Q1_9ZZZZ</name>
<dbReference type="Pfam" id="PF00589">
    <property type="entry name" value="Phage_integrase"/>
    <property type="match status" value="1"/>
</dbReference>
<keyword evidence="6" id="KW-0238">DNA-binding</keyword>
<keyword evidence="8" id="KW-0131">Cell cycle</keyword>
<dbReference type="Gene3D" id="1.10.443.10">
    <property type="entry name" value="Intergrase catalytic core"/>
    <property type="match status" value="1"/>
</dbReference>
<dbReference type="InterPro" id="IPR050090">
    <property type="entry name" value="Tyrosine_recombinase_XerCD"/>
</dbReference>
<dbReference type="PANTHER" id="PTHR30349">
    <property type="entry name" value="PHAGE INTEGRASE-RELATED"/>
    <property type="match status" value="1"/>
</dbReference>
<dbReference type="PROSITE" id="PS51898">
    <property type="entry name" value="TYR_RECOMBINASE"/>
    <property type="match status" value="1"/>
</dbReference>
<dbReference type="HAMAP" id="MF_01808">
    <property type="entry name" value="Recomb_XerC_XerD"/>
    <property type="match status" value="1"/>
</dbReference>
<dbReference type="GO" id="GO:0003677">
    <property type="term" value="F:DNA binding"/>
    <property type="evidence" value="ECO:0007669"/>
    <property type="project" value="UniProtKB-KW"/>
</dbReference>
<evidence type="ECO:0000256" key="8">
    <source>
        <dbReference type="ARBA" id="ARBA00023306"/>
    </source>
</evidence>
<keyword evidence="5" id="KW-0229">DNA integration</keyword>
<evidence type="ECO:0000259" key="9">
    <source>
        <dbReference type="PROSITE" id="PS51898"/>
    </source>
</evidence>
<accession>J9G8Q1</accession>
<dbReference type="SUPFAM" id="SSF56349">
    <property type="entry name" value="DNA breaking-rejoining enzymes"/>
    <property type="match status" value="1"/>
</dbReference>
<dbReference type="Pfam" id="PF02899">
    <property type="entry name" value="Phage_int_SAM_1"/>
    <property type="match status" value="1"/>
</dbReference>
<reference evidence="11" key="1">
    <citation type="journal article" date="2012" name="PLoS ONE">
        <title>Gene sets for utilization of primary and secondary nutrition supplies in the distal gut of endangered iberian lynx.</title>
        <authorList>
            <person name="Alcaide M."/>
            <person name="Messina E."/>
            <person name="Richter M."/>
            <person name="Bargiela R."/>
            <person name="Peplies J."/>
            <person name="Huws S.A."/>
            <person name="Newbold C.J."/>
            <person name="Golyshin P.N."/>
            <person name="Simon M.A."/>
            <person name="Lopez G."/>
            <person name="Yakimov M.M."/>
            <person name="Ferrer M."/>
        </authorList>
    </citation>
    <scope>NUCLEOTIDE SEQUENCE</scope>
</reference>
<dbReference type="AlphaFoldDB" id="J9G8Q1"/>
<comment type="caution">
    <text evidence="11">The sequence shown here is derived from an EMBL/GenBank/DDBJ whole genome shotgun (WGS) entry which is preliminary data.</text>
</comment>
<evidence type="ECO:0000256" key="3">
    <source>
        <dbReference type="ARBA" id="ARBA00022618"/>
    </source>
</evidence>
<dbReference type="EMBL" id="AMCI01002245">
    <property type="protein sequence ID" value="EJX03239.1"/>
    <property type="molecule type" value="Genomic_DNA"/>
</dbReference>
<gene>
    <name evidence="11" type="ORF">EVA_08660</name>
</gene>
<feature type="domain" description="Tyr recombinase" evidence="9">
    <location>
        <begin position="121"/>
        <end position="305"/>
    </location>
</feature>
<dbReference type="InterPro" id="IPR002104">
    <property type="entry name" value="Integrase_catalytic"/>
</dbReference>
<dbReference type="NCBIfam" id="NF040815">
    <property type="entry name" value="recomb_XerA_Arch"/>
    <property type="match status" value="1"/>
</dbReference>
<evidence type="ECO:0000256" key="4">
    <source>
        <dbReference type="ARBA" id="ARBA00022829"/>
    </source>
</evidence>
<dbReference type="GO" id="GO:0007059">
    <property type="term" value="P:chromosome segregation"/>
    <property type="evidence" value="ECO:0007669"/>
    <property type="project" value="UniProtKB-KW"/>
</dbReference>
<keyword evidence="3" id="KW-0132">Cell division</keyword>
<protein>
    <submittedName>
        <fullName evidence="11">Tyrosine recombinase XerD</fullName>
    </submittedName>
</protein>
<dbReference type="GO" id="GO:0005737">
    <property type="term" value="C:cytoplasm"/>
    <property type="evidence" value="ECO:0007669"/>
    <property type="project" value="UniProtKB-SubCell"/>
</dbReference>
<dbReference type="InterPro" id="IPR044068">
    <property type="entry name" value="CB"/>
</dbReference>
<dbReference type="NCBIfam" id="NF001399">
    <property type="entry name" value="PRK00283.1"/>
    <property type="match status" value="1"/>
</dbReference>
<keyword evidence="7" id="KW-0233">DNA recombination</keyword>
<evidence type="ECO:0000256" key="2">
    <source>
        <dbReference type="ARBA" id="ARBA00022490"/>
    </source>
</evidence>
<feature type="domain" description="Core-binding (CB)" evidence="10">
    <location>
        <begin position="15"/>
        <end position="100"/>
    </location>
</feature>
<dbReference type="Gene3D" id="1.10.150.130">
    <property type="match status" value="1"/>
</dbReference>
<dbReference type="InterPro" id="IPR023009">
    <property type="entry name" value="Tyrosine_recombinase_XerC/XerD"/>
</dbReference>
<comment type="subcellular location">
    <subcellularLocation>
        <location evidence="1">Cytoplasm</location>
    </subcellularLocation>
</comment>
<dbReference type="GO" id="GO:0051301">
    <property type="term" value="P:cell division"/>
    <property type="evidence" value="ECO:0007669"/>
    <property type="project" value="UniProtKB-KW"/>
</dbReference>
<evidence type="ECO:0000313" key="11">
    <source>
        <dbReference type="EMBL" id="EJX03239.1"/>
    </source>
</evidence>
<dbReference type="InterPro" id="IPR011010">
    <property type="entry name" value="DNA_brk_join_enz"/>
</dbReference>
<evidence type="ECO:0000259" key="10">
    <source>
        <dbReference type="PROSITE" id="PS51900"/>
    </source>
</evidence>
<dbReference type="PROSITE" id="PS51900">
    <property type="entry name" value="CB"/>
    <property type="match status" value="1"/>
</dbReference>
<evidence type="ECO:0000256" key="7">
    <source>
        <dbReference type="ARBA" id="ARBA00023172"/>
    </source>
</evidence>
<dbReference type="InterPro" id="IPR004107">
    <property type="entry name" value="Integrase_SAM-like_N"/>
</dbReference>